<dbReference type="InterPro" id="IPR035919">
    <property type="entry name" value="EAL_sf"/>
</dbReference>
<reference evidence="2 3" key="1">
    <citation type="submission" date="2019-10" db="EMBL/GenBank/DDBJ databases">
        <authorList>
            <person name="Wang R."/>
        </authorList>
    </citation>
    <scope>NUCLEOTIDE SEQUENCE [LARGE SCALE GENOMIC DNA]</scope>
    <source>
        <strain evidence="2 3">ATCC 19377</strain>
    </source>
</reference>
<dbReference type="Pfam" id="PF00563">
    <property type="entry name" value="EAL"/>
    <property type="match status" value="1"/>
</dbReference>
<dbReference type="PANTHER" id="PTHR33121">
    <property type="entry name" value="CYCLIC DI-GMP PHOSPHODIESTERASE PDEF"/>
    <property type="match status" value="1"/>
</dbReference>
<dbReference type="InterPro" id="IPR001633">
    <property type="entry name" value="EAL_dom"/>
</dbReference>
<dbReference type="GeneID" id="60696742"/>
<dbReference type="AlphaFoldDB" id="A0A5P9XSE2"/>
<dbReference type="InterPro" id="IPR050706">
    <property type="entry name" value="Cyclic-di-GMP_PDE-like"/>
</dbReference>
<dbReference type="Proteomes" id="UP000363590">
    <property type="component" value="Chromosome"/>
</dbReference>
<dbReference type="SUPFAM" id="SSF141868">
    <property type="entry name" value="EAL domain-like"/>
    <property type="match status" value="1"/>
</dbReference>
<gene>
    <name evidence="2" type="ORF">GCD22_02478</name>
</gene>
<dbReference type="SMART" id="SM00052">
    <property type="entry name" value="EAL"/>
    <property type="match status" value="1"/>
</dbReference>
<dbReference type="KEGG" id="atx:GCD22_02478"/>
<organism evidence="2 3">
    <name type="scientific">Acidithiobacillus thiooxidans ATCC 19377</name>
    <dbReference type="NCBI Taxonomy" id="637390"/>
    <lineage>
        <taxon>Bacteria</taxon>
        <taxon>Pseudomonadati</taxon>
        <taxon>Pseudomonadota</taxon>
        <taxon>Acidithiobacillia</taxon>
        <taxon>Acidithiobacillales</taxon>
        <taxon>Acidithiobacillaceae</taxon>
        <taxon>Acidithiobacillus</taxon>
    </lineage>
</organism>
<proteinExistence type="predicted"/>
<accession>A0A5P9XSE2</accession>
<dbReference type="GO" id="GO:0071111">
    <property type="term" value="F:cyclic-guanylate-specific phosphodiesterase activity"/>
    <property type="evidence" value="ECO:0007669"/>
    <property type="project" value="InterPro"/>
</dbReference>
<dbReference type="Gene3D" id="3.20.20.450">
    <property type="entry name" value="EAL domain"/>
    <property type="match status" value="1"/>
</dbReference>
<evidence type="ECO:0000259" key="1">
    <source>
        <dbReference type="PROSITE" id="PS50883"/>
    </source>
</evidence>
<dbReference type="PANTHER" id="PTHR33121:SF76">
    <property type="entry name" value="SIGNALING PROTEIN"/>
    <property type="match status" value="1"/>
</dbReference>
<dbReference type="RefSeq" id="WP_081577650.1">
    <property type="nucleotide sequence ID" value="NZ_CP045571.1"/>
</dbReference>
<sequence>MKYRLEPIVDLLTGKPVGYELLAGDKCCPDWDEQAWRDWYGFLAREIPALLPDLSGLLFLNLDGQQLLDPHISRSVRALREQAGRIVIEWTEQSFHDEKLVDVLAKLNFFKRLGFRIAIDDIGAGGGVDGLGRAGSIKASFCKIDGPYFQSVRDKGPEYLRGLCQHLSHNGARVVVEWVEDDADYRLALAAGAHLGQGWFWTQKDKSNDMEAKKGIMTDEEGEKNA</sequence>
<feature type="domain" description="EAL" evidence="1">
    <location>
        <begin position="1"/>
        <end position="218"/>
    </location>
</feature>
<evidence type="ECO:0000313" key="2">
    <source>
        <dbReference type="EMBL" id="QFX96668.1"/>
    </source>
</evidence>
<evidence type="ECO:0000313" key="3">
    <source>
        <dbReference type="Proteomes" id="UP000363590"/>
    </source>
</evidence>
<name>A0A5P9XSE2_ACITH</name>
<dbReference type="EMBL" id="CP045571">
    <property type="protein sequence ID" value="QFX96668.1"/>
    <property type="molecule type" value="Genomic_DNA"/>
</dbReference>
<dbReference type="PROSITE" id="PS50883">
    <property type="entry name" value="EAL"/>
    <property type="match status" value="1"/>
</dbReference>
<protein>
    <submittedName>
        <fullName evidence="2">EAL domain-containing protein</fullName>
    </submittedName>
</protein>